<gene>
    <name evidence="3" type="ORF">PAC_13762</name>
</gene>
<accession>A0A1L7XFP1</accession>
<dbReference type="CDD" id="cd00180">
    <property type="entry name" value="PKc"/>
    <property type="match status" value="1"/>
</dbReference>
<feature type="compositionally biased region" description="Polar residues" evidence="1">
    <location>
        <begin position="33"/>
        <end position="47"/>
    </location>
</feature>
<dbReference type="STRING" id="576137.A0A1L7XFP1"/>
<dbReference type="PROSITE" id="PS50011">
    <property type="entry name" value="PROTEIN_KINASE_DOM"/>
    <property type="match status" value="1"/>
</dbReference>
<dbReference type="Gene3D" id="1.10.510.10">
    <property type="entry name" value="Transferase(Phosphotransferase) domain 1"/>
    <property type="match status" value="1"/>
</dbReference>
<evidence type="ECO:0000259" key="2">
    <source>
        <dbReference type="PROSITE" id="PS50011"/>
    </source>
</evidence>
<feature type="region of interest" description="Disordered" evidence="1">
    <location>
        <begin position="1"/>
        <end position="49"/>
    </location>
</feature>
<dbReference type="EMBL" id="FJOG01000025">
    <property type="protein sequence ID" value="CZR63865.1"/>
    <property type="molecule type" value="Genomic_DNA"/>
</dbReference>
<dbReference type="GO" id="GO:0005524">
    <property type="term" value="F:ATP binding"/>
    <property type="evidence" value="ECO:0007669"/>
    <property type="project" value="InterPro"/>
</dbReference>
<evidence type="ECO:0000256" key="1">
    <source>
        <dbReference type="SAM" id="MobiDB-lite"/>
    </source>
</evidence>
<evidence type="ECO:0000313" key="3">
    <source>
        <dbReference type="EMBL" id="CZR63865.1"/>
    </source>
</evidence>
<dbReference type="GO" id="GO:0004674">
    <property type="term" value="F:protein serine/threonine kinase activity"/>
    <property type="evidence" value="ECO:0007669"/>
    <property type="project" value="TreeGrafter"/>
</dbReference>
<organism evidence="3 4">
    <name type="scientific">Phialocephala subalpina</name>
    <dbReference type="NCBI Taxonomy" id="576137"/>
    <lineage>
        <taxon>Eukaryota</taxon>
        <taxon>Fungi</taxon>
        <taxon>Dikarya</taxon>
        <taxon>Ascomycota</taxon>
        <taxon>Pezizomycotina</taxon>
        <taxon>Leotiomycetes</taxon>
        <taxon>Helotiales</taxon>
        <taxon>Mollisiaceae</taxon>
        <taxon>Phialocephala</taxon>
        <taxon>Phialocephala fortinii species complex</taxon>
    </lineage>
</organism>
<dbReference type="Pfam" id="PF00069">
    <property type="entry name" value="Pkinase"/>
    <property type="match status" value="1"/>
</dbReference>
<dbReference type="InterPro" id="IPR011009">
    <property type="entry name" value="Kinase-like_dom_sf"/>
</dbReference>
<sequence>MWIAMEPNGRAQHRENHSLPITPWRKEAEIQGPGSSSLKPPNASSNALGVLRSDSDVSSVVNDLGDARQLAQTRDRGHIRSATRTGILVSHAGTSFAESTSQLGNIDSDILSQLEAPEQQDRNGDTKVYKYQNLGRKIRAALQTSSWEREGKRFLPIDELEDIITKKAIHQELQRQGSDTSLVEDIWEAGQSRSKSLTTRRKIFAILVLIDQVPAIVDFIKEGLYDSDLPFAVRAGIGDHERSYDVFRKVKERDGRPEEEIEIQFFRKWRDNNVESFDLNQWQLQAPFFSLVSKDNLKVSHYILGSHVVLPFIEDNLVDEPPAQHGGTAEVRRVKIHRAHQNLAIFVCGALRGDEADHPSYAVKRLNSNDRSAFEREVETLKRFSGKNNRHHLINLLLTYHYRDHYHLLFHWADGNLLDYWKTRHPSPDTPVRDGELAKWVCRQWLGVVEGLQAIHTYIPDPSHDTQDPSDPRLYGRHGDLKAENILWFRRPHFEDGPADHFGSFVISDFGLTTFHRKGTKSRVNPETLGRSHSYRPPEYDVQKEVSQKCDIWSLGCVLLEFLHWYMLGWKGVQDFQNSRMNDGGSPEFQLDDYFNFVEDPSQKGTRFKESVKQAFEHLRSRPKATQFFLDVLELVEDRLLRMDPANRASCGEIVEAFRDFDRACSLDARYCTEPVYSKPRRASTDLSQLMATTSTFSREIKIMPSSEHESRFKEVRNSELTEQIGRSIHEARRVPRTRKLRTTSDFGTQEIPNDANEVDEGIDTIMEQDAQTSSPRKVHFQDSGIDMNDDAQRDYFPTQDEQGMSNENSRKLKEEQDISEHAFAVQDNRSAQSFGTSSMQDLSMQLRLVHTMEAKEQQAIEPMHAQTDPDKDENILVNNPTADLVNPKSATHSSPIPRTAFMLDYSGHHKISELASTNLRPSEPREMHPPDSPPNPVAEVIDEASRPLLGRYPAFEHSRPIKCKSYRQGYRASKGQGDIQCQPQIQASKYQTAISKLTKAASGDSGLAAIPSPASKDS</sequence>
<feature type="domain" description="Protein kinase" evidence="2">
    <location>
        <begin position="317"/>
        <end position="662"/>
    </location>
</feature>
<name>A0A1L7XFP1_9HELO</name>
<proteinExistence type="predicted"/>
<dbReference type="OrthoDB" id="1046782at2759"/>
<dbReference type="SUPFAM" id="SSF56112">
    <property type="entry name" value="Protein kinase-like (PK-like)"/>
    <property type="match status" value="1"/>
</dbReference>
<dbReference type="AlphaFoldDB" id="A0A1L7XFP1"/>
<feature type="region of interest" description="Disordered" evidence="1">
    <location>
        <begin position="770"/>
        <end position="809"/>
    </location>
</feature>
<reference evidence="3 4" key="1">
    <citation type="submission" date="2016-03" db="EMBL/GenBank/DDBJ databases">
        <authorList>
            <person name="Ploux O."/>
        </authorList>
    </citation>
    <scope>NUCLEOTIDE SEQUENCE [LARGE SCALE GENOMIC DNA]</scope>
    <source>
        <strain evidence="3 4">UAMH 11012</strain>
    </source>
</reference>
<evidence type="ECO:0000313" key="4">
    <source>
        <dbReference type="Proteomes" id="UP000184330"/>
    </source>
</evidence>
<dbReference type="InterPro" id="IPR000719">
    <property type="entry name" value="Prot_kinase_dom"/>
</dbReference>
<dbReference type="SMART" id="SM00220">
    <property type="entry name" value="S_TKc"/>
    <property type="match status" value="1"/>
</dbReference>
<protein>
    <recommendedName>
        <fullName evidence="2">Protein kinase domain-containing protein</fullName>
    </recommendedName>
</protein>
<dbReference type="PANTHER" id="PTHR24359:SF37">
    <property type="entry name" value="PROTEIN KINASE DOMAIN-CONTAINING PROTEIN"/>
    <property type="match status" value="1"/>
</dbReference>
<dbReference type="Proteomes" id="UP000184330">
    <property type="component" value="Unassembled WGS sequence"/>
</dbReference>
<keyword evidence="4" id="KW-1185">Reference proteome</keyword>
<dbReference type="PANTHER" id="PTHR24359">
    <property type="entry name" value="SERINE/THREONINE-PROTEIN KINASE SBK1"/>
    <property type="match status" value="1"/>
</dbReference>